<feature type="transmembrane region" description="Helical" evidence="1">
    <location>
        <begin position="219"/>
        <end position="238"/>
    </location>
</feature>
<comment type="caution">
    <text evidence="2">The sequence shown here is derived from an EMBL/GenBank/DDBJ whole genome shotgun (WGS) entry which is preliminary data.</text>
</comment>
<sequence length="258" mass="28041">MRWIVLLAALAMPLVAWLSQTGQFGPTNGAISDRYPTLLVAAGYAFSVWGLIFLWDVAFGLWQLRERRPDDNAGARGWAAAGFALTAAWMPVFSNQAFLPALAIIWLALVCLLVAAVRAAPATASAGQRAFAAYPLALHAGWLTMAAFLNTAQVIVAYQWLPTGDMLSWSVVLLALATLLAWVMNYRLRGHFAYPAAVIWALVGVYIKQSGWRLPGADTVAVLALAVAALLVLQTLLLRTRAWRAPRVGVVAAHRHRR</sequence>
<reference evidence="2" key="1">
    <citation type="submission" date="2023-07" db="EMBL/GenBank/DDBJ databases">
        <title>Functional and genomic diversity of the sorghum phyllosphere microbiome.</title>
        <authorList>
            <person name="Shade A."/>
        </authorList>
    </citation>
    <scope>NUCLEOTIDE SEQUENCE</scope>
    <source>
        <strain evidence="2">SORGH_AS_0457</strain>
    </source>
</reference>
<dbReference type="AlphaFoldDB" id="A0AAP5EA71"/>
<feature type="transmembrane region" description="Helical" evidence="1">
    <location>
        <begin position="166"/>
        <end position="184"/>
    </location>
</feature>
<feature type="transmembrane region" description="Helical" evidence="1">
    <location>
        <begin position="132"/>
        <end position="160"/>
    </location>
</feature>
<feature type="transmembrane region" description="Helical" evidence="1">
    <location>
        <begin position="191"/>
        <end position="207"/>
    </location>
</feature>
<gene>
    <name evidence="2" type="ORF">QE424_001629</name>
</gene>
<protein>
    <recommendedName>
        <fullName evidence="4">TspO/MBR related protein</fullName>
    </recommendedName>
</protein>
<evidence type="ECO:0000313" key="2">
    <source>
        <dbReference type="EMBL" id="MDQ1108470.1"/>
    </source>
</evidence>
<keyword evidence="1" id="KW-0472">Membrane</keyword>
<dbReference type="Proteomes" id="UP001226084">
    <property type="component" value="Unassembled WGS sequence"/>
</dbReference>
<dbReference type="Gene3D" id="1.20.1260.100">
    <property type="entry name" value="TspO/MBR protein"/>
    <property type="match status" value="1"/>
</dbReference>
<dbReference type="InterPro" id="IPR038330">
    <property type="entry name" value="TspO/MBR-related_sf"/>
</dbReference>
<name>A0AAP5EA71_9GAMM</name>
<evidence type="ECO:0008006" key="4">
    <source>
        <dbReference type="Google" id="ProtNLM"/>
    </source>
</evidence>
<feature type="transmembrane region" description="Helical" evidence="1">
    <location>
        <begin position="98"/>
        <end position="120"/>
    </location>
</feature>
<evidence type="ECO:0000313" key="3">
    <source>
        <dbReference type="Proteomes" id="UP001226084"/>
    </source>
</evidence>
<organism evidence="2 3">
    <name type="scientific">Stenotrophomonas rhizophila</name>
    <dbReference type="NCBI Taxonomy" id="216778"/>
    <lineage>
        <taxon>Bacteria</taxon>
        <taxon>Pseudomonadati</taxon>
        <taxon>Pseudomonadota</taxon>
        <taxon>Gammaproteobacteria</taxon>
        <taxon>Lysobacterales</taxon>
        <taxon>Lysobacteraceae</taxon>
        <taxon>Stenotrophomonas</taxon>
    </lineage>
</organism>
<keyword evidence="1" id="KW-0812">Transmembrane</keyword>
<dbReference type="EMBL" id="JAUTAS010000001">
    <property type="protein sequence ID" value="MDQ1108470.1"/>
    <property type="molecule type" value="Genomic_DNA"/>
</dbReference>
<dbReference type="RefSeq" id="WP_307106859.1">
    <property type="nucleotide sequence ID" value="NZ_JAUTAS010000001.1"/>
</dbReference>
<keyword evidence="1" id="KW-1133">Transmembrane helix</keyword>
<dbReference type="PANTHER" id="PTHR33802">
    <property type="entry name" value="SI:CH211-161H7.5-RELATED"/>
    <property type="match status" value="1"/>
</dbReference>
<accession>A0AAP5EA71</accession>
<feature type="transmembrane region" description="Helical" evidence="1">
    <location>
        <begin position="73"/>
        <end position="92"/>
    </location>
</feature>
<feature type="transmembrane region" description="Helical" evidence="1">
    <location>
        <begin position="37"/>
        <end position="61"/>
    </location>
</feature>
<evidence type="ECO:0000256" key="1">
    <source>
        <dbReference type="SAM" id="Phobius"/>
    </source>
</evidence>
<proteinExistence type="predicted"/>
<dbReference type="PANTHER" id="PTHR33802:SF1">
    <property type="entry name" value="XK-RELATED PROTEIN"/>
    <property type="match status" value="1"/>
</dbReference>